<proteinExistence type="predicted"/>
<evidence type="ECO:0000256" key="1">
    <source>
        <dbReference type="SAM" id="MobiDB-lite"/>
    </source>
</evidence>
<reference evidence="3" key="1">
    <citation type="journal article" date="2020" name="Stud. Mycol.">
        <title>101 Dothideomycetes genomes: a test case for predicting lifestyles and emergence of pathogens.</title>
        <authorList>
            <person name="Haridas S."/>
            <person name="Albert R."/>
            <person name="Binder M."/>
            <person name="Bloem J."/>
            <person name="Labutti K."/>
            <person name="Salamov A."/>
            <person name="Andreopoulos B."/>
            <person name="Baker S."/>
            <person name="Barry K."/>
            <person name="Bills G."/>
            <person name="Bluhm B."/>
            <person name="Cannon C."/>
            <person name="Castanera R."/>
            <person name="Culley D."/>
            <person name="Daum C."/>
            <person name="Ezra D."/>
            <person name="Gonzalez J."/>
            <person name="Henrissat B."/>
            <person name="Kuo A."/>
            <person name="Liang C."/>
            <person name="Lipzen A."/>
            <person name="Lutzoni F."/>
            <person name="Magnuson J."/>
            <person name="Mondo S."/>
            <person name="Nolan M."/>
            <person name="Ohm R."/>
            <person name="Pangilinan J."/>
            <person name="Park H.-J."/>
            <person name="Ramirez L."/>
            <person name="Alfaro M."/>
            <person name="Sun H."/>
            <person name="Tritt A."/>
            <person name="Yoshinaga Y."/>
            <person name="Zwiers L.-H."/>
            <person name="Turgeon B."/>
            <person name="Goodwin S."/>
            <person name="Spatafora J."/>
            <person name="Crous P."/>
            <person name="Grigoriev I."/>
        </authorList>
    </citation>
    <scope>NUCLEOTIDE SEQUENCE</scope>
    <source>
        <strain evidence="3">CBS 116005</strain>
    </source>
</reference>
<evidence type="ECO:0000256" key="2">
    <source>
        <dbReference type="SAM" id="SignalP"/>
    </source>
</evidence>
<dbReference type="AlphaFoldDB" id="A0A6G1L295"/>
<feature type="region of interest" description="Disordered" evidence="1">
    <location>
        <begin position="112"/>
        <end position="136"/>
    </location>
</feature>
<dbReference type="Proteomes" id="UP000799436">
    <property type="component" value="Unassembled WGS sequence"/>
</dbReference>
<keyword evidence="2" id="KW-0732">Signal</keyword>
<evidence type="ECO:0000313" key="4">
    <source>
        <dbReference type="Proteomes" id="UP000799436"/>
    </source>
</evidence>
<accession>A0A6G1L295</accession>
<name>A0A6G1L295_9PEZI</name>
<feature type="compositionally biased region" description="Basic and acidic residues" evidence="1">
    <location>
        <begin position="120"/>
        <end position="133"/>
    </location>
</feature>
<gene>
    <name evidence="3" type="ORF">EJ03DRAFT_181764</name>
</gene>
<sequence length="310" mass="34641">MLGMRVARVTTTNFLLQLLSFCSISSTSTSCPFASNLLPFTSYRNRRCVTNTRARTRTTASVCCSECSALRPEQIDDQTRKRYSNKFKPAQMAPRRSSTSIVINPRKVLGTAAHQTADSDNERKPSKHDRFDDEAATVSSTVESFTEIDEHDLPMGDAYEDGALKTIAIIAKNEVNTGHVEYLAKLAPPFKPNEAIWSLACNFKQVDIDDFEQRDFISRKELGLPVDEYLPSKYLNIEEAMDRAEKRRLAMGIPSKTPSNVVDVRRPGYDGIPLDLVAGDGTPIRGYYRARTAEERAQNEVVTSDTAADR</sequence>
<feature type="chain" id="PRO_5026349799" evidence="2">
    <location>
        <begin position="31"/>
        <end position="310"/>
    </location>
</feature>
<feature type="signal peptide" evidence="2">
    <location>
        <begin position="1"/>
        <end position="30"/>
    </location>
</feature>
<dbReference type="EMBL" id="ML995873">
    <property type="protein sequence ID" value="KAF2766364.1"/>
    <property type="molecule type" value="Genomic_DNA"/>
</dbReference>
<organism evidence="3 4">
    <name type="scientific">Teratosphaeria nubilosa</name>
    <dbReference type="NCBI Taxonomy" id="161662"/>
    <lineage>
        <taxon>Eukaryota</taxon>
        <taxon>Fungi</taxon>
        <taxon>Dikarya</taxon>
        <taxon>Ascomycota</taxon>
        <taxon>Pezizomycotina</taxon>
        <taxon>Dothideomycetes</taxon>
        <taxon>Dothideomycetidae</taxon>
        <taxon>Mycosphaerellales</taxon>
        <taxon>Teratosphaeriaceae</taxon>
        <taxon>Teratosphaeria</taxon>
    </lineage>
</organism>
<protein>
    <submittedName>
        <fullName evidence="3">Uncharacterized protein</fullName>
    </submittedName>
</protein>
<dbReference type="PROSITE" id="PS51257">
    <property type="entry name" value="PROKAR_LIPOPROTEIN"/>
    <property type="match status" value="1"/>
</dbReference>
<evidence type="ECO:0000313" key="3">
    <source>
        <dbReference type="EMBL" id="KAF2766364.1"/>
    </source>
</evidence>
<keyword evidence="4" id="KW-1185">Reference proteome</keyword>
<dbReference type="OrthoDB" id="10574453at2759"/>